<dbReference type="AlphaFoldDB" id="A0A1H6HN66"/>
<dbReference type="Pfam" id="PF03129">
    <property type="entry name" value="HGTP_anticodon"/>
    <property type="match status" value="1"/>
</dbReference>
<proteinExistence type="inferred from homology"/>
<dbReference type="HAMAP" id="MF_00127">
    <property type="entry name" value="His_tRNA_synth"/>
    <property type="match status" value="1"/>
</dbReference>
<dbReference type="EC" id="6.1.1.21" evidence="10"/>
<evidence type="ECO:0000259" key="12">
    <source>
        <dbReference type="PROSITE" id="PS50862"/>
    </source>
</evidence>
<gene>
    <name evidence="10" type="primary">hisS</name>
    <name evidence="13" type="ORF">SAMN04244559_01813</name>
</gene>
<dbReference type="InterPro" id="IPR006195">
    <property type="entry name" value="aa-tRNA-synth_II"/>
</dbReference>
<dbReference type="CDD" id="cd00773">
    <property type="entry name" value="HisRS-like_core"/>
    <property type="match status" value="1"/>
</dbReference>
<dbReference type="InterPro" id="IPR004154">
    <property type="entry name" value="Anticodon-bd"/>
</dbReference>
<keyword evidence="6 10" id="KW-0067">ATP-binding</keyword>
<evidence type="ECO:0000256" key="3">
    <source>
        <dbReference type="ARBA" id="ARBA00022490"/>
    </source>
</evidence>
<organism evidence="13 14">
    <name type="scientific">Magnetospirillum fulvum</name>
    <name type="common">Rhodospirillum fulvum</name>
    <dbReference type="NCBI Taxonomy" id="1082"/>
    <lineage>
        <taxon>Bacteria</taxon>
        <taxon>Pseudomonadati</taxon>
        <taxon>Pseudomonadota</taxon>
        <taxon>Alphaproteobacteria</taxon>
        <taxon>Rhodospirillales</taxon>
        <taxon>Rhodospirillaceae</taxon>
        <taxon>Magnetospirillum</taxon>
    </lineage>
</organism>
<evidence type="ECO:0000256" key="6">
    <source>
        <dbReference type="ARBA" id="ARBA00022840"/>
    </source>
</evidence>
<dbReference type="GO" id="GO:0005524">
    <property type="term" value="F:ATP binding"/>
    <property type="evidence" value="ECO:0007669"/>
    <property type="project" value="UniProtKB-UniRule"/>
</dbReference>
<dbReference type="SUPFAM" id="SSF52954">
    <property type="entry name" value="Class II aaRS ABD-related"/>
    <property type="match status" value="1"/>
</dbReference>
<feature type="domain" description="Aminoacyl-transfer RNA synthetases class-II family profile" evidence="12">
    <location>
        <begin position="1"/>
        <end position="324"/>
    </location>
</feature>
<evidence type="ECO:0000256" key="7">
    <source>
        <dbReference type="ARBA" id="ARBA00022917"/>
    </source>
</evidence>
<feature type="binding site" evidence="11">
    <location>
        <begin position="82"/>
        <end position="84"/>
    </location>
    <ligand>
        <name>L-histidine</name>
        <dbReference type="ChEBI" id="CHEBI:57595"/>
    </ligand>
</feature>
<dbReference type="EMBL" id="FNWO01000006">
    <property type="protein sequence ID" value="SEH35635.1"/>
    <property type="molecule type" value="Genomic_DNA"/>
</dbReference>
<feature type="binding site" evidence="11">
    <location>
        <position position="130"/>
    </location>
    <ligand>
        <name>L-histidine</name>
        <dbReference type="ChEBI" id="CHEBI:57595"/>
    </ligand>
</feature>
<evidence type="ECO:0000313" key="13">
    <source>
        <dbReference type="EMBL" id="SEH35635.1"/>
    </source>
</evidence>
<feature type="binding site" evidence="11">
    <location>
        <position position="112"/>
    </location>
    <ligand>
        <name>L-histidine</name>
        <dbReference type="ChEBI" id="CHEBI:57595"/>
    </ligand>
</feature>
<comment type="similarity">
    <text evidence="1 10">Belongs to the class-II aminoacyl-tRNA synthetase family.</text>
</comment>
<evidence type="ECO:0000256" key="2">
    <source>
        <dbReference type="ARBA" id="ARBA00011738"/>
    </source>
</evidence>
<comment type="subunit">
    <text evidence="2 10">Homodimer.</text>
</comment>
<dbReference type="CDD" id="cd00859">
    <property type="entry name" value="HisRS_anticodon"/>
    <property type="match status" value="1"/>
</dbReference>
<keyword evidence="3 10" id="KW-0963">Cytoplasm</keyword>
<dbReference type="InterPro" id="IPR033656">
    <property type="entry name" value="HisRS_anticodon"/>
</dbReference>
<comment type="subcellular location">
    <subcellularLocation>
        <location evidence="10">Cytoplasm</location>
    </subcellularLocation>
</comment>
<dbReference type="Proteomes" id="UP000182983">
    <property type="component" value="Unassembled WGS sequence"/>
</dbReference>
<keyword evidence="8 10" id="KW-0030">Aminoacyl-tRNA synthetase</keyword>
<keyword evidence="14" id="KW-1185">Reference proteome</keyword>
<dbReference type="InterPro" id="IPR015807">
    <property type="entry name" value="His-tRNA-ligase"/>
</dbReference>
<dbReference type="OrthoDB" id="9800814at2"/>
<evidence type="ECO:0000256" key="10">
    <source>
        <dbReference type="HAMAP-Rule" id="MF_00127"/>
    </source>
</evidence>
<reference evidence="14" key="1">
    <citation type="submission" date="2016-10" db="EMBL/GenBank/DDBJ databases">
        <authorList>
            <person name="Varghese N."/>
            <person name="Submissions S."/>
        </authorList>
    </citation>
    <scope>NUCLEOTIDE SEQUENCE [LARGE SCALE GENOMIC DNA]</scope>
    <source>
        <strain evidence="14">DSM 13234</strain>
    </source>
</reference>
<name>A0A1H6HN66_MAGFU</name>
<keyword evidence="5 10" id="KW-0547">Nucleotide-binding</keyword>
<evidence type="ECO:0000256" key="1">
    <source>
        <dbReference type="ARBA" id="ARBA00008226"/>
    </source>
</evidence>
<accession>A0A1H6HN66</accession>
<protein>
    <recommendedName>
        <fullName evidence="10">Histidine--tRNA ligase</fullName>
        <ecNumber evidence="10">6.1.1.21</ecNumber>
    </recommendedName>
    <alternativeName>
        <fullName evidence="10">Histidyl-tRNA synthetase</fullName>
        <shortName evidence="10">HisRS</shortName>
    </alternativeName>
</protein>
<dbReference type="Pfam" id="PF13393">
    <property type="entry name" value="tRNA-synt_His"/>
    <property type="match status" value="1"/>
</dbReference>
<dbReference type="InterPro" id="IPR045864">
    <property type="entry name" value="aa-tRNA-synth_II/BPL/LPL"/>
</dbReference>
<dbReference type="RefSeq" id="WP_074767745.1">
    <property type="nucleotide sequence ID" value="NZ_FNWO01000006.1"/>
</dbReference>
<dbReference type="PANTHER" id="PTHR43707:SF1">
    <property type="entry name" value="HISTIDINE--TRNA LIGASE, MITOCHONDRIAL-RELATED"/>
    <property type="match status" value="1"/>
</dbReference>
<dbReference type="GO" id="GO:0005737">
    <property type="term" value="C:cytoplasm"/>
    <property type="evidence" value="ECO:0007669"/>
    <property type="project" value="UniProtKB-SubCell"/>
</dbReference>
<keyword evidence="7 10" id="KW-0648">Protein biosynthesis</keyword>
<evidence type="ECO:0000256" key="11">
    <source>
        <dbReference type="PIRSR" id="PIRSR001549-1"/>
    </source>
</evidence>
<feature type="binding site" evidence="11">
    <location>
        <begin position="262"/>
        <end position="263"/>
    </location>
    <ligand>
        <name>L-histidine</name>
        <dbReference type="ChEBI" id="CHEBI:57595"/>
    </ligand>
</feature>
<dbReference type="PROSITE" id="PS50862">
    <property type="entry name" value="AA_TRNA_LIGASE_II"/>
    <property type="match status" value="1"/>
</dbReference>
<feature type="binding site" evidence="11">
    <location>
        <position position="126"/>
    </location>
    <ligand>
        <name>L-histidine</name>
        <dbReference type="ChEBI" id="CHEBI:57595"/>
    </ligand>
</feature>
<dbReference type="InterPro" id="IPR036621">
    <property type="entry name" value="Anticodon-bd_dom_sf"/>
</dbReference>
<comment type="catalytic activity">
    <reaction evidence="9 10">
        <text>tRNA(His) + L-histidine + ATP = L-histidyl-tRNA(His) + AMP + diphosphate + H(+)</text>
        <dbReference type="Rhea" id="RHEA:17313"/>
        <dbReference type="Rhea" id="RHEA-COMP:9665"/>
        <dbReference type="Rhea" id="RHEA-COMP:9689"/>
        <dbReference type="ChEBI" id="CHEBI:15378"/>
        <dbReference type="ChEBI" id="CHEBI:30616"/>
        <dbReference type="ChEBI" id="CHEBI:33019"/>
        <dbReference type="ChEBI" id="CHEBI:57595"/>
        <dbReference type="ChEBI" id="CHEBI:78442"/>
        <dbReference type="ChEBI" id="CHEBI:78527"/>
        <dbReference type="ChEBI" id="CHEBI:456215"/>
        <dbReference type="EC" id="6.1.1.21"/>
    </reaction>
</comment>
<evidence type="ECO:0000256" key="9">
    <source>
        <dbReference type="ARBA" id="ARBA00047639"/>
    </source>
</evidence>
<dbReference type="SUPFAM" id="SSF55681">
    <property type="entry name" value="Class II aaRS and biotin synthetases"/>
    <property type="match status" value="1"/>
</dbReference>
<dbReference type="PANTHER" id="PTHR43707">
    <property type="entry name" value="HISTIDYL-TRNA SYNTHETASE"/>
    <property type="match status" value="1"/>
</dbReference>
<dbReference type="PIRSF" id="PIRSF001549">
    <property type="entry name" value="His-tRNA_synth"/>
    <property type="match status" value="1"/>
</dbReference>
<evidence type="ECO:0000256" key="4">
    <source>
        <dbReference type="ARBA" id="ARBA00022598"/>
    </source>
</evidence>
<evidence type="ECO:0000256" key="5">
    <source>
        <dbReference type="ARBA" id="ARBA00022741"/>
    </source>
</evidence>
<dbReference type="Gene3D" id="3.30.930.10">
    <property type="entry name" value="Bira Bifunctional Protein, Domain 2"/>
    <property type="match status" value="1"/>
</dbReference>
<dbReference type="NCBIfam" id="TIGR00442">
    <property type="entry name" value="hisS"/>
    <property type="match status" value="1"/>
</dbReference>
<dbReference type="InterPro" id="IPR004516">
    <property type="entry name" value="HisRS/HisZ"/>
</dbReference>
<evidence type="ECO:0000313" key="14">
    <source>
        <dbReference type="Proteomes" id="UP000182983"/>
    </source>
</evidence>
<dbReference type="Gene3D" id="3.40.50.800">
    <property type="entry name" value="Anticodon-binding domain"/>
    <property type="match status" value="1"/>
</dbReference>
<feature type="binding site" evidence="11">
    <location>
        <position position="258"/>
    </location>
    <ligand>
        <name>L-histidine</name>
        <dbReference type="ChEBI" id="CHEBI:57595"/>
    </ligand>
</feature>
<dbReference type="GO" id="GO:0004821">
    <property type="term" value="F:histidine-tRNA ligase activity"/>
    <property type="evidence" value="ECO:0007669"/>
    <property type="project" value="UniProtKB-UniRule"/>
</dbReference>
<sequence length="418" mass="45807">MSNLQPVRGTHDLLPEECRRHRRIEEVALNAARRYGFGEILTPIFEFTEVFSRTLGETSDVVTKEMYTFTDRSGDSLTLRPEGTAGVARAFISNGLAQSLPLKLFYRGPMFRHERPQKGRLRQFHQVGVELLGVETPLADIEVIALAWRLLSDLGLADKVKLEINSLGDADSRAEYRDALTKYLSAYRADLSEDSRNRLERNPLRVLDSKDEGDRRIVAGAPRLGDYLNDYSRTFFTTLTAGLDSLGIPYTISDGLVRGLDYYCHTVFEFTTTALGSQGTVLAGGRYDELIAQMGGQRTPGIGFAAGIERLAMLAGDPPDTVRPIAVVPMGEPGPAMIVAETLRRAGLVAELGYSGNMKKRMARAVKLNARFAVILGEDEAARGAVTLRDLDAGTQDEVPLAGLDALLLQRIEGETAG</sequence>
<keyword evidence="4 10" id="KW-0436">Ligase</keyword>
<dbReference type="InterPro" id="IPR041715">
    <property type="entry name" value="HisRS-like_core"/>
</dbReference>
<evidence type="ECO:0000256" key="8">
    <source>
        <dbReference type="ARBA" id="ARBA00023146"/>
    </source>
</evidence>
<dbReference type="GO" id="GO:0006427">
    <property type="term" value="P:histidyl-tRNA aminoacylation"/>
    <property type="evidence" value="ECO:0007669"/>
    <property type="project" value="UniProtKB-UniRule"/>
</dbReference>